<evidence type="ECO:0000256" key="1">
    <source>
        <dbReference type="SAM" id="SignalP"/>
    </source>
</evidence>
<dbReference type="RefSeq" id="WP_048619484.1">
    <property type="nucleotide sequence ID" value="NZ_CABHQD010000320.1"/>
</dbReference>
<dbReference type="InterPro" id="IPR053196">
    <property type="entry name" value="Lipoprotein_YbaY-like"/>
</dbReference>
<dbReference type="PANTHER" id="PTHR38013">
    <property type="entry name" value="GLYCOPROTEIN/POLYSACCHARIDE METABOLISM"/>
    <property type="match status" value="1"/>
</dbReference>
<gene>
    <name evidence="3" type="primary">ybaY</name>
    <name evidence="2" type="ORF">ACZ76_14090</name>
    <name evidence="3" type="ORF">ERS008460_01151</name>
</gene>
<dbReference type="InterPro" id="IPR039366">
    <property type="entry name" value="Pilotin"/>
</dbReference>
<dbReference type="Proteomes" id="UP000040088">
    <property type="component" value="Unassembled WGS sequence"/>
</dbReference>
<evidence type="ECO:0000313" key="2">
    <source>
        <dbReference type="EMBL" id="AKP34581.1"/>
    </source>
</evidence>
<dbReference type="EMBL" id="CQEM01000004">
    <property type="protein sequence ID" value="CNK87825.1"/>
    <property type="molecule type" value="Genomic_DNA"/>
</dbReference>
<name>A0A0T9TK34_YERAE</name>
<organism evidence="3 4">
    <name type="scientific">Yersinia aleksiciae</name>
    <dbReference type="NCBI Taxonomy" id="263819"/>
    <lineage>
        <taxon>Bacteria</taxon>
        <taxon>Pseudomonadati</taxon>
        <taxon>Pseudomonadota</taxon>
        <taxon>Gammaproteobacteria</taxon>
        <taxon>Enterobacterales</taxon>
        <taxon>Yersiniaceae</taxon>
        <taxon>Yersinia</taxon>
    </lineage>
</organism>
<feature type="chain" id="PRO_5006697850" evidence="1">
    <location>
        <begin position="27"/>
        <end position="181"/>
    </location>
</feature>
<dbReference type="GeneID" id="61902719"/>
<keyword evidence="1" id="KW-0732">Signal</keyword>
<keyword evidence="3" id="KW-0449">Lipoprotein</keyword>
<sequence length="181" mass="18608">MKPWQSMKFWRVAGGAVLVVSLAGCAHQGADVPVPAPAGVTAAAAPIAQPAVQGTVNIRERIALPPDAVVTVTLSDASLADAPSRVIAQKAIRTEGKQAPFTFVLPFNPSDIQPNARIIVSAAITHNGQLMFITDTIQEVINRGAGTQANLLLVPVTSVAIETAPMKTSGAAAISGAETIQ</sequence>
<dbReference type="STRING" id="28152.CH54_3704"/>
<dbReference type="AlphaFoldDB" id="A0A0T9TK34"/>
<evidence type="ECO:0000313" key="5">
    <source>
        <dbReference type="Proteomes" id="UP000069914"/>
    </source>
</evidence>
<dbReference type="PROSITE" id="PS51257">
    <property type="entry name" value="PROKAR_LIPOPROTEIN"/>
    <property type="match status" value="1"/>
</dbReference>
<reference evidence="4" key="3">
    <citation type="submission" date="2015-03" db="EMBL/GenBank/DDBJ databases">
        <authorList>
            <consortium name="Pathogen Informatics"/>
        </authorList>
    </citation>
    <scope>NUCLEOTIDE SEQUENCE [LARGE SCALE GENOMIC DNA]</scope>
    <source>
        <strain evidence="4">IP27925</strain>
    </source>
</reference>
<keyword evidence="5" id="KW-1185">Reference proteome</keyword>
<protein>
    <submittedName>
        <fullName evidence="3">Putative lipoprotein</fullName>
    </submittedName>
</protein>
<reference evidence="2 5" key="1">
    <citation type="journal article" date="2015" name="Genome Announc.">
        <title>De Novo Genome Sequence of Yersinia aleksiciae Y159T.</title>
        <authorList>
            <person name="Sprague L.D."/>
            <person name="Neubauer H."/>
        </authorList>
    </citation>
    <scope>NUCLEOTIDE SEQUENCE [LARGE SCALE GENOMIC DNA]</scope>
    <source>
        <strain evidence="2 5">159</strain>
    </source>
</reference>
<proteinExistence type="predicted"/>
<dbReference type="EMBL" id="CP011975">
    <property type="protein sequence ID" value="AKP34581.1"/>
    <property type="molecule type" value="Genomic_DNA"/>
</dbReference>
<dbReference type="OrthoDB" id="5348860at2"/>
<dbReference type="Proteomes" id="UP000069914">
    <property type="component" value="Chromosome"/>
</dbReference>
<feature type="signal peptide" evidence="1">
    <location>
        <begin position="1"/>
        <end position="26"/>
    </location>
</feature>
<dbReference type="PANTHER" id="PTHR38013:SF1">
    <property type="entry name" value="GLYCOPROTEIN_POLYSACCHARIDE METABOLISM"/>
    <property type="match status" value="1"/>
</dbReference>
<evidence type="ECO:0000313" key="3">
    <source>
        <dbReference type="EMBL" id="CNK87825.1"/>
    </source>
</evidence>
<dbReference type="Pfam" id="PF09619">
    <property type="entry name" value="YscW"/>
    <property type="match status" value="1"/>
</dbReference>
<evidence type="ECO:0000313" key="4">
    <source>
        <dbReference type="Proteomes" id="UP000040088"/>
    </source>
</evidence>
<accession>A0A0T9TK34</accession>
<reference evidence="3" key="2">
    <citation type="submission" date="2015-03" db="EMBL/GenBank/DDBJ databases">
        <authorList>
            <person name="Murphy D."/>
        </authorList>
    </citation>
    <scope>NUCLEOTIDE SEQUENCE [LARGE SCALE GENOMIC DNA]</scope>
    <source>
        <strain evidence="3">IP27925</strain>
    </source>
</reference>
<dbReference type="KEGG" id="yak:ACZ76_14090"/>